<dbReference type="EC" id="2.7.7.7" evidence="6"/>
<evidence type="ECO:0000313" key="10">
    <source>
        <dbReference type="Proteomes" id="UP000824049"/>
    </source>
</evidence>
<evidence type="ECO:0000256" key="5">
    <source>
        <dbReference type="ARBA" id="ARBA00022932"/>
    </source>
</evidence>
<dbReference type="PROSITE" id="PS50173">
    <property type="entry name" value="UMUC"/>
    <property type="match status" value="1"/>
</dbReference>
<dbReference type="GO" id="GO:0006261">
    <property type="term" value="P:DNA-templated DNA replication"/>
    <property type="evidence" value="ECO:0007669"/>
    <property type="project" value="UniProtKB-UniRule"/>
</dbReference>
<keyword evidence="6" id="KW-0460">Magnesium</keyword>
<keyword evidence="6" id="KW-0963">Cytoplasm</keyword>
<name>A0A9D2ELX6_9FIRM</name>
<dbReference type="PANTHER" id="PTHR11076">
    <property type="entry name" value="DNA REPAIR POLYMERASE UMUC / TRANSFERASE FAMILY MEMBER"/>
    <property type="match status" value="1"/>
</dbReference>
<keyword evidence="6" id="KW-0238">DNA-binding</keyword>
<dbReference type="GO" id="GO:0000287">
    <property type="term" value="F:magnesium ion binding"/>
    <property type="evidence" value="ECO:0007669"/>
    <property type="project" value="UniProtKB-UniRule"/>
</dbReference>
<keyword evidence="3 6" id="KW-0548">Nucleotidyltransferase</keyword>
<dbReference type="AlphaFoldDB" id="A0A9D2ELX6"/>
<comment type="subcellular location">
    <subcellularLocation>
        <location evidence="6">Cytoplasm</location>
    </subcellularLocation>
</comment>
<gene>
    <name evidence="6" type="primary">dinB</name>
    <name evidence="9" type="ORF">H9968_06545</name>
</gene>
<dbReference type="CDD" id="cd03586">
    <property type="entry name" value="PolY_Pol_IV_kappa"/>
    <property type="match status" value="1"/>
</dbReference>
<feature type="domain" description="UmuC" evidence="8">
    <location>
        <begin position="5"/>
        <end position="193"/>
    </location>
</feature>
<comment type="caution">
    <text evidence="9">The sequence shown here is derived from an EMBL/GenBank/DDBJ whole genome shotgun (WGS) entry which is preliminary data.</text>
</comment>
<dbReference type="InterPro" id="IPR001126">
    <property type="entry name" value="UmuC"/>
</dbReference>
<evidence type="ECO:0000313" key="9">
    <source>
        <dbReference type="EMBL" id="HIZ39566.1"/>
    </source>
</evidence>
<feature type="site" description="Substrate discrimination" evidence="6">
    <location>
        <position position="14"/>
    </location>
</feature>
<protein>
    <recommendedName>
        <fullName evidence="6">DNA polymerase IV</fullName>
        <shortName evidence="6">Pol IV</shortName>
        <ecNumber evidence="6">2.7.7.7</ecNumber>
    </recommendedName>
</protein>
<dbReference type="InterPro" id="IPR050116">
    <property type="entry name" value="DNA_polymerase-Y"/>
</dbReference>
<dbReference type="Gene3D" id="3.40.1170.60">
    <property type="match status" value="1"/>
</dbReference>
<feature type="active site" evidence="6">
    <location>
        <position position="112"/>
    </location>
</feature>
<proteinExistence type="inferred from homology"/>
<keyword evidence="6" id="KW-0479">Metal-binding</keyword>
<dbReference type="EMBL" id="DXBR01000057">
    <property type="protein sequence ID" value="HIZ39566.1"/>
    <property type="molecule type" value="Genomic_DNA"/>
</dbReference>
<feature type="compositionally biased region" description="Basic and acidic residues" evidence="7">
    <location>
        <begin position="393"/>
        <end position="422"/>
    </location>
</feature>
<evidence type="ECO:0000256" key="1">
    <source>
        <dbReference type="ARBA" id="ARBA00010945"/>
    </source>
</evidence>
<dbReference type="GO" id="GO:0003887">
    <property type="term" value="F:DNA-directed DNA polymerase activity"/>
    <property type="evidence" value="ECO:0007669"/>
    <property type="project" value="UniProtKB-UniRule"/>
</dbReference>
<dbReference type="GO" id="GO:0006281">
    <property type="term" value="P:DNA repair"/>
    <property type="evidence" value="ECO:0007669"/>
    <property type="project" value="UniProtKB-UniRule"/>
</dbReference>
<evidence type="ECO:0000259" key="8">
    <source>
        <dbReference type="PROSITE" id="PS50173"/>
    </source>
</evidence>
<dbReference type="InterPro" id="IPR022880">
    <property type="entry name" value="DNApol_IV"/>
</dbReference>
<comment type="function">
    <text evidence="6">Poorly processive, error-prone DNA polymerase involved in untargeted mutagenesis. Copies undamaged DNA at stalled replication forks, which arise in vivo from mismatched or misaligned primer ends. These misaligned primers can be extended by PolIV. Exhibits no 3'-5' exonuclease (proofreading) activity. May be involved in translesional synthesis, in conjunction with the beta clamp from PolIII.</text>
</comment>
<accession>A0A9D2ELX6</accession>
<keyword evidence="6" id="KW-0808">Transferase</keyword>
<organism evidence="9 10">
    <name type="scientific">Candidatus Anaerobutyricum stercoris</name>
    <dbReference type="NCBI Taxonomy" id="2838457"/>
    <lineage>
        <taxon>Bacteria</taxon>
        <taxon>Bacillati</taxon>
        <taxon>Bacillota</taxon>
        <taxon>Clostridia</taxon>
        <taxon>Lachnospirales</taxon>
        <taxon>Lachnospiraceae</taxon>
        <taxon>Anaerobutyricum</taxon>
    </lineage>
</organism>
<keyword evidence="6" id="KW-0234">DNA repair</keyword>
<dbReference type="Proteomes" id="UP000824049">
    <property type="component" value="Unassembled WGS sequence"/>
</dbReference>
<dbReference type="InterPro" id="IPR043128">
    <property type="entry name" value="Rev_trsase/Diguanyl_cyclase"/>
</dbReference>
<keyword evidence="4 6" id="KW-0227">DNA damage</keyword>
<dbReference type="GO" id="GO:0003684">
    <property type="term" value="F:damaged DNA binding"/>
    <property type="evidence" value="ECO:0007669"/>
    <property type="project" value="InterPro"/>
</dbReference>
<feature type="binding site" evidence="6">
    <location>
        <position position="111"/>
    </location>
    <ligand>
        <name>Mg(2+)</name>
        <dbReference type="ChEBI" id="CHEBI:18420"/>
    </ligand>
</feature>
<dbReference type="SUPFAM" id="SSF56672">
    <property type="entry name" value="DNA/RNA polymerases"/>
    <property type="match status" value="1"/>
</dbReference>
<sequence length="461" mass="52792">MERLIYHVDVNSAYLSWEATEQLKNGAAIDIRDIPAIIGGDTARRKGVVLAKSIPAKAYGIRTGEPVTDALKKCPELKSFSPDFKLYKKYSRAFIEILKKYAPVVEQVSIDEAYLDMSGLHYFYKNVTEAAELIQKEIRETLKFTVNIGISNCKVLAKMASDFEKPDKIHTLFPSEIADKMWPLPVRELFFTGAAAAARLNSLGIRTIGDLANSDPTFIKSHLKSHGEVLWRYANGIDDSPVKEERDQAKGYGNSTTLSKDVTEYEEAAKILLQLSETVARRLRIDKIYAQTIDVEIKDYQFRKRSHQKVLDYSTNTTDDLYRISCQLFKELWDGTPIRLLGVRCTKLTEEKIEPKKPEEKEPIPFLYENEKSGQITMDFWMQEMQPQQNETDNTKKSENTAKRKHAGETNEMKKQATEENARKHHRKMEQLDAAMDKIRSKYGEKSIGRAGLLFRDDNEQ</sequence>
<dbReference type="GO" id="GO:0005829">
    <property type="term" value="C:cytosol"/>
    <property type="evidence" value="ECO:0007669"/>
    <property type="project" value="TreeGrafter"/>
</dbReference>
<dbReference type="GO" id="GO:0042276">
    <property type="term" value="P:error-prone translesion synthesis"/>
    <property type="evidence" value="ECO:0007669"/>
    <property type="project" value="TreeGrafter"/>
</dbReference>
<keyword evidence="2 6" id="KW-0515">Mutator protein</keyword>
<feature type="binding site" evidence="6">
    <location>
        <position position="9"/>
    </location>
    <ligand>
        <name>Mg(2+)</name>
        <dbReference type="ChEBI" id="CHEBI:18420"/>
    </ligand>
</feature>
<evidence type="ECO:0000256" key="2">
    <source>
        <dbReference type="ARBA" id="ARBA00022457"/>
    </source>
</evidence>
<dbReference type="Pfam" id="PF11799">
    <property type="entry name" value="IMS_C"/>
    <property type="match status" value="1"/>
</dbReference>
<keyword evidence="5 6" id="KW-0239">DNA-directed DNA polymerase</keyword>
<dbReference type="GO" id="GO:0009432">
    <property type="term" value="P:SOS response"/>
    <property type="evidence" value="ECO:0007669"/>
    <property type="project" value="TreeGrafter"/>
</dbReference>
<comment type="catalytic activity">
    <reaction evidence="6">
        <text>DNA(n) + a 2'-deoxyribonucleoside 5'-triphosphate = DNA(n+1) + diphosphate</text>
        <dbReference type="Rhea" id="RHEA:22508"/>
        <dbReference type="Rhea" id="RHEA-COMP:17339"/>
        <dbReference type="Rhea" id="RHEA-COMP:17340"/>
        <dbReference type="ChEBI" id="CHEBI:33019"/>
        <dbReference type="ChEBI" id="CHEBI:61560"/>
        <dbReference type="ChEBI" id="CHEBI:173112"/>
        <dbReference type="EC" id="2.7.7.7"/>
    </reaction>
</comment>
<dbReference type="PANTHER" id="PTHR11076:SF35">
    <property type="entry name" value="DNA REPAIR PROTEIN HOMOLOG YOBH"/>
    <property type="match status" value="1"/>
</dbReference>
<feature type="region of interest" description="Disordered" evidence="7">
    <location>
        <begin position="386"/>
        <end position="430"/>
    </location>
</feature>
<evidence type="ECO:0000256" key="3">
    <source>
        <dbReference type="ARBA" id="ARBA00022695"/>
    </source>
</evidence>
<dbReference type="Gene3D" id="3.30.70.270">
    <property type="match status" value="1"/>
</dbReference>
<evidence type="ECO:0000256" key="7">
    <source>
        <dbReference type="SAM" id="MobiDB-lite"/>
    </source>
</evidence>
<dbReference type="SUPFAM" id="SSF100879">
    <property type="entry name" value="Lesion bypass DNA polymerase (Y-family), little finger domain"/>
    <property type="match status" value="1"/>
</dbReference>
<comment type="similarity">
    <text evidence="1 6">Belongs to the DNA polymerase type-Y family.</text>
</comment>
<dbReference type="Pfam" id="PF00817">
    <property type="entry name" value="IMS"/>
    <property type="match status" value="1"/>
</dbReference>
<dbReference type="InterPro" id="IPR036775">
    <property type="entry name" value="DNA_pol_Y-fam_lit_finger_sf"/>
</dbReference>
<evidence type="ECO:0000256" key="4">
    <source>
        <dbReference type="ARBA" id="ARBA00022763"/>
    </source>
</evidence>
<dbReference type="Gene3D" id="3.30.1490.100">
    <property type="entry name" value="DNA polymerase, Y-family, little finger domain"/>
    <property type="match status" value="1"/>
</dbReference>
<reference evidence="9" key="1">
    <citation type="journal article" date="2021" name="PeerJ">
        <title>Extensive microbial diversity within the chicken gut microbiome revealed by metagenomics and culture.</title>
        <authorList>
            <person name="Gilroy R."/>
            <person name="Ravi A."/>
            <person name="Getino M."/>
            <person name="Pursley I."/>
            <person name="Horton D.L."/>
            <person name="Alikhan N.F."/>
            <person name="Baker D."/>
            <person name="Gharbi K."/>
            <person name="Hall N."/>
            <person name="Watson M."/>
            <person name="Adriaenssens E.M."/>
            <person name="Foster-Nyarko E."/>
            <person name="Jarju S."/>
            <person name="Secka A."/>
            <person name="Antonio M."/>
            <person name="Oren A."/>
            <person name="Chaudhuri R.R."/>
            <person name="La Ragione R."/>
            <person name="Hildebrand F."/>
            <person name="Pallen M.J."/>
        </authorList>
    </citation>
    <scope>NUCLEOTIDE SEQUENCE</scope>
    <source>
        <strain evidence="9">CHK179-28034</strain>
    </source>
</reference>
<comment type="subunit">
    <text evidence="6">Monomer.</text>
</comment>
<evidence type="ECO:0000256" key="6">
    <source>
        <dbReference type="HAMAP-Rule" id="MF_01113"/>
    </source>
</evidence>
<keyword evidence="6" id="KW-0235">DNA replication</keyword>
<dbReference type="HAMAP" id="MF_01113">
    <property type="entry name" value="DNApol_IV"/>
    <property type="match status" value="1"/>
</dbReference>
<dbReference type="InterPro" id="IPR043502">
    <property type="entry name" value="DNA/RNA_pol_sf"/>
</dbReference>
<comment type="cofactor">
    <cofactor evidence="6">
        <name>Mg(2+)</name>
        <dbReference type="ChEBI" id="CHEBI:18420"/>
    </cofactor>
    <text evidence="6">Binds 2 magnesium ions per subunit.</text>
</comment>
<dbReference type="Gene3D" id="1.10.150.20">
    <property type="entry name" value="5' to 3' exonuclease, C-terminal subdomain"/>
    <property type="match status" value="1"/>
</dbReference>
<dbReference type="InterPro" id="IPR017961">
    <property type="entry name" value="DNA_pol_Y-fam_little_finger"/>
</dbReference>
<reference evidence="9" key="2">
    <citation type="submission" date="2021-04" db="EMBL/GenBank/DDBJ databases">
        <authorList>
            <person name="Gilroy R."/>
        </authorList>
    </citation>
    <scope>NUCLEOTIDE SEQUENCE</scope>
    <source>
        <strain evidence="9">CHK179-28034</strain>
    </source>
</reference>